<feature type="transmembrane region" description="Helical" evidence="1">
    <location>
        <begin position="157"/>
        <end position="181"/>
    </location>
</feature>
<dbReference type="OrthoDB" id="344788at2"/>
<sequence>MLDIKRNFVSFYVLSIFFIVYAFYQAFSLRWICDDAYISFVYAKNFWEGHGLVFNIEERVEGYTNFLWTIYLSFGYLLGILPQTLSVYTGLFFYIILLCLFFYEENKRTLGNFYPLYLVHLSMFYHLFVFASSGLETSIFTFFVSFGFLLWEKRNQSAFISFLLASLIRPEGALFLFFICLDWIRTKRFRIPILYGFLFLSFLVFRYLYYQDFFPNTFYAKGNKGSYLSQGIYYFLYLIRSYPLYLFVILLSGIQIYRSYTNEKENRILLLTLLLYILYVLYVGGDFMGNRFWIPILPYVSFLAFKQLQVWSLESQIGSNHQKFVYRFYSKNAILFSLIFILSSAIYMDPLKSTEGRIADWHGIVEERVFYENHLMDVSGYDTGALEGLRVAFFGAQAHFIYYLNPSFAFEAESGLTDKTFARKPILVRGRIGHEAKLTYEDLSSRNIDLVLDNRFPELELPFITYTWRKIPIRFYIWNYEPLKLNRLCERKDWNCEELKFRFQKENLDLNSEKFFGKTRSL</sequence>
<feature type="transmembrane region" description="Helical" evidence="1">
    <location>
        <begin position="268"/>
        <end position="285"/>
    </location>
</feature>
<dbReference type="AlphaFoldDB" id="A0A5E8H976"/>
<dbReference type="STRING" id="1249483.LEP1GSC202_2427"/>
<keyword evidence="1" id="KW-0812">Transmembrane</keyword>
<feature type="transmembrane region" description="Helical" evidence="1">
    <location>
        <begin position="231"/>
        <end position="256"/>
    </location>
</feature>
<proteinExistence type="predicted"/>
<accession>A0A5E8H976</accession>
<name>A0A5E8H976_9LEPT</name>
<dbReference type="RefSeq" id="WP_015678698.1">
    <property type="nucleotide sequence ID" value="NZ_AOGX02000032.1"/>
</dbReference>
<feature type="transmembrane region" description="Helical" evidence="1">
    <location>
        <begin position="124"/>
        <end position="151"/>
    </location>
</feature>
<evidence type="ECO:0000313" key="3">
    <source>
        <dbReference type="Proteomes" id="UP000013996"/>
    </source>
</evidence>
<reference evidence="2 3" key="1">
    <citation type="submission" date="2013-04" db="EMBL/GenBank/DDBJ databases">
        <authorList>
            <person name="Harkins D.M."/>
            <person name="Durkin A.S."/>
            <person name="Brinkac L.M."/>
            <person name="Haft D.H."/>
            <person name="Selengut J.D."/>
            <person name="Sanka R."/>
            <person name="DePew J."/>
            <person name="Purushe J."/>
            <person name="Hartskeerl R.A."/>
            <person name="Ahmed A."/>
            <person name="van der Linden H."/>
            <person name="Goris M.G.A."/>
            <person name="Vinetz J.M."/>
            <person name="Sutton G.G."/>
            <person name="Nierman W.C."/>
            <person name="Fouts D.E."/>
        </authorList>
    </citation>
    <scope>NUCLEOTIDE SEQUENCE [LARGE SCALE GENOMIC DNA]</scope>
    <source>
        <strain evidence="2 3">Sao Paulo</strain>
    </source>
</reference>
<keyword evidence="1" id="KW-0472">Membrane</keyword>
<protein>
    <submittedName>
        <fullName evidence="2">Putative membrane protein</fullName>
    </submittedName>
</protein>
<evidence type="ECO:0000256" key="1">
    <source>
        <dbReference type="SAM" id="Phobius"/>
    </source>
</evidence>
<comment type="caution">
    <text evidence="2">The sequence shown here is derived from an EMBL/GenBank/DDBJ whole genome shotgun (WGS) entry which is preliminary data.</text>
</comment>
<feature type="transmembrane region" description="Helical" evidence="1">
    <location>
        <begin position="329"/>
        <end position="348"/>
    </location>
</feature>
<feature type="transmembrane region" description="Helical" evidence="1">
    <location>
        <begin position="7"/>
        <end position="27"/>
    </location>
</feature>
<dbReference type="EMBL" id="AOGX02000032">
    <property type="protein sequence ID" value="EOQ87694.1"/>
    <property type="molecule type" value="Genomic_DNA"/>
</dbReference>
<dbReference type="Proteomes" id="UP000013996">
    <property type="component" value="Unassembled WGS sequence"/>
</dbReference>
<gene>
    <name evidence="2" type="ORF">LEP1GSC202_2427</name>
</gene>
<feature type="transmembrane region" description="Helical" evidence="1">
    <location>
        <begin position="193"/>
        <end position="211"/>
    </location>
</feature>
<feature type="transmembrane region" description="Helical" evidence="1">
    <location>
        <begin position="85"/>
        <end position="103"/>
    </location>
</feature>
<keyword evidence="1" id="KW-1133">Transmembrane helix</keyword>
<evidence type="ECO:0000313" key="2">
    <source>
        <dbReference type="EMBL" id="EOQ87694.1"/>
    </source>
</evidence>
<organism evidence="2 3">
    <name type="scientific">Leptospira yanagawae serovar Saopaulo str. Sao Paulo = ATCC 700523</name>
    <dbReference type="NCBI Taxonomy" id="1249483"/>
    <lineage>
        <taxon>Bacteria</taxon>
        <taxon>Pseudomonadati</taxon>
        <taxon>Spirochaetota</taxon>
        <taxon>Spirochaetia</taxon>
        <taxon>Leptospirales</taxon>
        <taxon>Leptospiraceae</taxon>
        <taxon>Leptospira</taxon>
    </lineage>
</organism>